<evidence type="ECO:0000256" key="1">
    <source>
        <dbReference type="SAM" id="Phobius"/>
    </source>
</evidence>
<proteinExistence type="predicted"/>
<dbReference type="CDD" id="cd03396">
    <property type="entry name" value="PAP2_like_6"/>
    <property type="match status" value="1"/>
</dbReference>
<keyword evidence="1" id="KW-0812">Transmembrane</keyword>
<feature type="transmembrane region" description="Helical" evidence="1">
    <location>
        <begin position="182"/>
        <end position="199"/>
    </location>
</feature>
<sequence length="256" mass="29560">MSEQMESATECVEPRKTITKSTWFGLAAFVLVSLFFYLFPQVDLWVSSKFYDEQNGFYWNETQLVQITYDIFKHMPKLLLPVMFIFLLLSIKNVYCKIRRHLCLFALVTLLVGSGIIVHNVFKDHWDRARPRTVVEFGGDKTFSPAWVISDQCERNCSFVSGHAAMGFYFMILGWLLGSRKWFYIGLGIGAAVGMIRVVQGGHFLSDSILAGFMVYWTIWVFAKWMRVPNPGDDWQCPQVEKQRKLCEQEKAAESA</sequence>
<evidence type="ECO:0000313" key="4">
    <source>
        <dbReference type="Proteomes" id="UP001528411"/>
    </source>
</evidence>
<accession>A0ABT5FHF6</accession>
<evidence type="ECO:0000259" key="2">
    <source>
        <dbReference type="Pfam" id="PF01569"/>
    </source>
</evidence>
<protein>
    <submittedName>
        <fullName evidence="3">Phosphatase PAP2 family protein</fullName>
    </submittedName>
</protein>
<dbReference type="EMBL" id="JAQOMS010000002">
    <property type="protein sequence ID" value="MDC2890630.1"/>
    <property type="molecule type" value="Genomic_DNA"/>
</dbReference>
<feature type="transmembrane region" description="Helical" evidence="1">
    <location>
        <begin position="102"/>
        <end position="122"/>
    </location>
</feature>
<dbReference type="RefSeq" id="WP_272181767.1">
    <property type="nucleotide sequence ID" value="NZ_JAQOMS010000002.1"/>
</dbReference>
<comment type="caution">
    <text evidence="3">The sequence shown here is derived from an EMBL/GenBank/DDBJ whole genome shotgun (WGS) entry which is preliminary data.</text>
</comment>
<organism evidence="3 4">
    <name type="scientific">Psychrosphaera algicola</name>
    <dbReference type="NCBI Taxonomy" id="3023714"/>
    <lineage>
        <taxon>Bacteria</taxon>
        <taxon>Pseudomonadati</taxon>
        <taxon>Pseudomonadota</taxon>
        <taxon>Gammaproteobacteria</taxon>
        <taxon>Alteromonadales</taxon>
        <taxon>Pseudoalteromonadaceae</taxon>
        <taxon>Psychrosphaera</taxon>
    </lineage>
</organism>
<name>A0ABT5FHF6_9GAMM</name>
<feature type="transmembrane region" description="Helical" evidence="1">
    <location>
        <begin position="21"/>
        <end position="39"/>
    </location>
</feature>
<dbReference type="SUPFAM" id="SSF48317">
    <property type="entry name" value="Acid phosphatase/Vanadium-dependent haloperoxidase"/>
    <property type="match status" value="1"/>
</dbReference>
<keyword evidence="4" id="KW-1185">Reference proteome</keyword>
<keyword evidence="1" id="KW-1133">Transmembrane helix</keyword>
<evidence type="ECO:0000313" key="3">
    <source>
        <dbReference type="EMBL" id="MDC2890630.1"/>
    </source>
</evidence>
<keyword evidence="1" id="KW-0472">Membrane</keyword>
<feature type="transmembrane region" description="Helical" evidence="1">
    <location>
        <begin position="205"/>
        <end position="223"/>
    </location>
</feature>
<dbReference type="Gene3D" id="1.20.144.10">
    <property type="entry name" value="Phosphatidic acid phosphatase type 2/haloperoxidase"/>
    <property type="match status" value="1"/>
</dbReference>
<gene>
    <name evidence="3" type="ORF">PN838_20165</name>
</gene>
<feature type="transmembrane region" description="Helical" evidence="1">
    <location>
        <begin position="78"/>
        <end position="95"/>
    </location>
</feature>
<feature type="transmembrane region" description="Helical" evidence="1">
    <location>
        <begin position="159"/>
        <end position="177"/>
    </location>
</feature>
<feature type="domain" description="Phosphatidic acid phosphatase type 2/haloperoxidase" evidence="2">
    <location>
        <begin position="109"/>
        <end position="226"/>
    </location>
</feature>
<dbReference type="Pfam" id="PF01569">
    <property type="entry name" value="PAP2"/>
    <property type="match status" value="1"/>
</dbReference>
<dbReference type="InterPro" id="IPR000326">
    <property type="entry name" value="PAP2/HPO"/>
</dbReference>
<dbReference type="Proteomes" id="UP001528411">
    <property type="component" value="Unassembled WGS sequence"/>
</dbReference>
<dbReference type="InterPro" id="IPR036938">
    <property type="entry name" value="PAP2/HPO_sf"/>
</dbReference>
<reference evidence="3 4" key="1">
    <citation type="submission" date="2023-01" db="EMBL/GenBank/DDBJ databases">
        <title>Psychrosphaera sp. nov., isolated from marine algae.</title>
        <authorList>
            <person name="Bayburt H."/>
            <person name="Choi B.J."/>
            <person name="Kim J.M."/>
            <person name="Choi D.G."/>
            <person name="Jeon C.O."/>
        </authorList>
    </citation>
    <scope>NUCLEOTIDE SEQUENCE [LARGE SCALE GENOMIC DNA]</scope>
    <source>
        <strain evidence="3 4">G1-22</strain>
    </source>
</reference>